<reference evidence="2" key="2">
    <citation type="submission" date="2019-10" db="EMBL/GenBank/DDBJ databases">
        <authorList>
            <consortium name="NCBI Genome Project"/>
        </authorList>
    </citation>
    <scope>NUCLEOTIDE SEQUENCE</scope>
    <source>
        <strain evidence="2">NI907</strain>
    </source>
</reference>
<proteinExistence type="predicted"/>
<accession>A0A6P8B5X8</accession>
<evidence type="ECO:0000313" key="2">
    <source>
        <dbReference type="RefSeq" id="XP_030982641.1"/>
    </source>
</evidence>
<reference evidence="1 2" key="1">
    <citation type="journal article" date="2019" name="Mol. Biol. Evol.">
        <title>Blast fungal genomes show frequent chromosomal changes, gene gains and losses, and effector gene turnover.</title>
        <authorList>
            <person name="Gomez Luciano L.B."/>
            <person name="Jason Tsai I."/>
            <person name="Chuma I."/>
            <person name="Tosa Y."/>
            <person name="Chen Y.H."/>
            <person name="Li J.Y."/>
            <person name="Li M.Y."/>
            <person name="Jade Lu M.Y."/>
            <person name="Nakayashiki H."/>
            <person name="Li W.H."/>
        </authorList>
    </citation>
    <scope>NUCLEOTIDE SEQUENCE [LARGE SCALE GENOMIC DNA]</scope>
    <source>
        <strain evidence="1 2">NI907</strain>
    </source>
</reference>
<dbReference type="GeneID" id="41961248"/>
<protein>
    <submittedName>
        <fullName evidence="2">Uncharacterized protein</fullName>
    </submittedName>
</protein>
<gene>
    <name evidence="2" type="ORF">PgNI_06315</name>
</gene>
<dbReference type="KEGG" id="pgri:PgNI_06315"/>
<name>A0A6P8B5X8_PYRGI</name>
<dbReference type="RefSeq" id="XP_030982641.1">
    <property type="nucleotide sequence ID" value="XM_031126339.1"/>
</dbReference>
<sequence>MPLTQMRRKMKRNVMGAYLLPASIAAYVVDETIERGWLMLPHPLARVKRDCPRIWWYSRRSSPPCWGIWIESYCASPRTNPPNLLDCGPAGHQIVPSFPINPSTSILKLPQVASQLDPRVLHLIDSTLRRN</sequence>
<evidence type="ECO:0000313" key="1">
    <source>
        <dbReference type="Proteomes" id="UP000515153"/>
    </source>
</evidence>
<dbReference type="Proteomes" id="UP000515153">
    <property type="component" value="Chromosome I"/>
</dbReference>
<keyword evidence="1" id="KW-1185">Reference proteome</keyword>
<reference evidence="2" key="3">
    <citation type="submission" date="2025-08" db="UniProtKB">
        <authorList>
            <consortium name="RefSeq"/>
        </authorList>
    </citation>
    <scope>IDENTIFICATION</scope>
    <source>
        <strain evidence="2">NI907</strain>
    </source>
</reference>
<dbReference type="AlphaFoldDB" id="A0A6P8B5X8"/>
<organism evidence="1 2">
    <name type="scientific">Pyricularia grisea</name>
    <name type="common">Crabgrass-specific blast fungus</name>
    <name type="synonym">Magnaporthe grisea</name>
    <dbReference type="NCBI Taxonomy" id="148305"/>
    <lineage>
        <taxon>Eukaryota</taxon>
        <taxon>Fungi</taxon>
        <taxon>Dikarya</taxon>
        <taxon>Ascomycota</taxon>
        <taxon>Pezizomycotina</taxon>
        <taxon>Sordariomycetes</taxon>
        <taxon>Sordariomycetidae</taxon>
        <taxon>Magnaporthales</taxon>
        <taxon>Pyriculariaceae</taxon>
        <taxon>Pyricularia</taxon>
    </lineage>
</organism>